<feature type="compositionally biased region" description="Low complexity" evidence="6">
    <location>
        <begin position="1281"/>
        <end position="1298"/>
    </location>
</feature>
<dbReference type="InterPro" id="IPR058245">
    <property type="entry name" value="NreC/VraR/RcsB-like_REC"/>
</dbReference>
<feature type="compositionally biased region" description="Low complexity" evidence="6">
    <location>
        <begin position="1122"/>
        <end position="1134"/>
    </location>
</feature>
<dbReference type="PROSITE" id="PS50110">
    <property type="entry name" value="RESPONSE_REGULATORY"/>
    <property type="match status" value="1"/>
</dbReference>
<evidence type="ECO:0000256" key="4">
    <source>
        <dbReference type="ARBA" id="ARBA00023163"/>
    </source>
</evidence>
<dbReference type="GO" id="GO:0003677">
    <property type="term" value="F:DNA binding"/>
    <property type="evidence" value="ECO:0007669"/>
    <property type="project" value="UniProtKB-KW"/>
</dbReference>
<feature type="compositionally biased region" description="Basic and acidic residues" evidence="6">
    <location>
        <begin position="883"/>
        <end position="897"/>
    </location>
</feature>
<feature type="region of interest" description="Disordered" evidence="6">
    <location>
        <begin position="1360"/>
        <end position="1382"/>
    </location>
</feature>
<evidence type="ECO:0000256" key="2">
    <source>
        <dbReference type="ARBA" id="ARBA00023015"/>
    </source>
</evidence>
<keyword evidence="3" id="KW-0238">DNA-binding</keyword>
<dbReference type="SUPFAM" id="SSF46894">
    <property type="entry name" value="C-terminal effector domain of the bipartite response regulators"/>
    <property type="match status" value="1"/>
</dbReference>
<dbReference type="GO" id="GO:0006355">
    <property type="term" value="P:regulation of DNA-templated transcription"/>
    <property type="evidence" value="ECO:0007669"/>
    <property type="project" value="InterPro"/>
</dbReference>
<feature type="compositionally biased region" description="Basic and acidic residues" evidence="6">
    <location>
        <begin position="961"/>
        <end position="977"/>
    </location>
</feature>
<evidence type="ECO:0000259" key="7">
    <source>
        <dbReference type="PROSITE" id="PS50043"/>
    </source>
</evidence>
<dbReference type="InterPro" id="IPR011006">
    <property type="entry name" value="CheY-like_superfamily"/>
</dbReference>
<dbReference type="PANTHER" id="PTHR44688">
    <property type="entry name" value="DNA-BINDING TRANSCRIPTIONAL ACTIVATOR DEVR_DOSR"/>
    <property type="match status" value="1"/>
</dbReference>
<dbReference type="Pfam" id="PF00196">
    <property type="entry name" value="GerE"/>
    <property type="match status" value="1"/>
</dbReference>
<feature type="compositionally biased region" description="Basic and acidic residues" evidence="6">
    <location>
        <begin position="905"/>
        <end position="925"/>
    </location>
</feature>
<evidence type="ECO:0000313" key="10">
    <source>
        <dbReference type="Proteomes" id="UP000183174"/>
    </source>
</evidence>
<evidence type="ECO:0000256" key="5">
    <source>
        <dbReference type="PROSITE-ProRule" id="PRU00169"/>
    </source>
</evidence>
<keyword evidence="4" id="KW-0804">Transcription</keyword>
<dbReference type="InterPro" id="IPR000792">
    <property type="entry name" value="Tscrpt_reg_LuxR_C"/>
</dbReference>
<dbReference type="Proteomes" id="UP000183174">
    <property type="component" value="Unassembled WGS sequence"/>
</dbReference>
<evidence type="ECO:0000256" key="1">
    <source>
        <dbReference type="ARBA" id="ARBA00022553"/>
    </source>
</evidence>
<feature type="region of interest" description="Disordered" evidence="6">
    <location>
        <begin position="722"/>
        <end position="1196"/>
    </location>
</feature>
<dbReference type="InterPro" id="IPR016032">
    <property type="entry name" value="Sig_transdc_resp-reg_C-effctor"/>
</dbReference>
<dbReference type="InterPro" id="IPR001789">
    <property type="entry name" value="Sig_transdc_resp-reg_receiver"/>
</dbReference>
<keyword evidence="1" id="KW-0597">Phosphoprotein</keyword>
<dbReference type="SMART" id="SM00421">
    <property type="entry name" value="HTH_LUXR"/>
    <property type="match status" value="1"/>
</dbReference>
<organism evidence="9 10">
    <name type="scientific">Bradyrhizobium yuanmingense</name>
    <dbReference type="NCBI Taxonomy" id="108015"/>
    <lineage>
        <taxon>Bacteria</taxon>
        <taxon>Pseudomonadati</taxon>
        <taxon>Pseudomonadota</taxon>
        <taxon>Alphaproteobacteria</taxon>
        <taxon>Hyphomicrobiales</taxon>
        <taxon>Nitrobacteraceae</taxon>
        <taxon>Bradyrhizobium</taxon>
    </lineage>
</organism>
<evidence type="ECO:0000259" key="8">
    <source>
        <dbReference type="PROSITE" id="PS50110"/>
    </source>
</evidence>
<dbReference type="SUPFAM" id="SSF52172">
    <property type="entry name" value="CheY-like"/>
    <property type="match status" value="1"/>
</dbReference>
<dbReference type="CDD" id="cd17535">
    <property type="entry name" value="REC_NarL-like"/>
    <property type="match status" value="1"/>
</dbReference>
<evidence type="ECO:0000256" key="3">
    <source>
        <dbReference type="ARBA" id="ARBA00023125"/>
    </source>
</evidence>
<dbReference type="PROSITE" id="PS00622">
    <property type="entry name" value="HTH_LUXR_1"/>
    <property type="match status" value="1"/>
</dbReference>
<protein>
    <submittedName>
        <fullName evidence="9">RNA polymerase sigma factor, sigma-70 family</fullName>
    </submittedName>
</protein>
<feature type="region of interest" description="Disordered" evidence="6">
    <location>
        <begin position="322"/>
        <end position="358"/>
    </location>
</feature>
<gene>
    <name evidence="9" type="ORF">GA0061099_1005759</name>
</gene>
<accession>A0A1C3WDG6</accession>
<feature type="compositionally biased region" description="Low complexity" evidence="6">
    <location>
        <begin position="728"/>
        <end position="744"/>
    </location>
</feature>
<dbReference type="GO" id="GO:0000160">
    <property type="term" value="P:phosphorelay signal transduction system"/>
    <property type="evidence" value="ECO:0007669"/>
    <property type="project" value="InterPro"/>
</dbReference>
<feature type="compositionally biased region" description="Basic and acidic residues" evidence="6">
    <location>
        <begin position="1169"/>
        <end position="1184"/>
    </location>
</feature>
<feature type="compositionally biased region" description="Low complexity" evidence="6">
    <location>
        <begin position="1246"/>
        <end position="1269"/>
    </location>
</feature>
<dbReference type="Gene3D" id="3.40.50.2300">
    <property type="match status" value="1"/>
</dbReference>
<dbReference type="PROSITE" id="PS50043">
    <property type="entry name" value="HTH_LUXR_2"/>
    <property type="match status" value="1"/>
</dbReference>
<proteinExistence type="predicted"/>
<dbReference type="PRINTS" id="PR00038">
    <property type="entry name" value="HTHLUXR"/>
</dbReference>
<comment type="caution">
    <text evidence="5">Lacks conserved residue(s) required for the propagation of feature annotation.</text>
</comment>
<feature type="region of interest" description="Disordered" evidence="6">
    <location>
        <begin position="1240"/>
        <end position="1300"/>
    </location>
</feature>
<dbReference type="SMART" id="SM00448">
    <property type="entry name" value="REC"/>
    <property type="match status" value="1"/>
</dbReference>
<sequence length="1382" mass="143101">MTSLGLGYMPKDIDGRVEAESMLDTSAKERILKPVRLVIVDRQPIVLRGLESILGAQPDFDVIASCSDGTSCIQAMRNLTPDVALLADTLPDLTASEILVIAKADRLPTRLVFFTDSDTDHDLTLAIAAGACDAIAKHVAPDAVLRSLRLMTKRSFLEQSDLSPTVEKTDSSKIDNLLELLTPRERQIVRLVSEGMSNKEIAHQLNVSDGTVKVHLHNIFQKLEITNRTVLATLALLQRPSGFGMLSLALLAVAIADELKASEANDILPHDDSTGPAVEYAEYELWKRAILRHAIVADSDEKPSLTQRGVFVGASQISTAASAMEAPRTAEQSAGSKSWKDYGSVGSSTPGLATPSLRGMNDAKIGGDSTEEHLFSRLTSNPTLIHGGYGTFATLTGALIYTLSDPHLALPSHDPAKAPLDSFVDVTGYNAATKLAAITNADDHHVDDSVPGFLAQASRLPSAFVAAENESAAGEGTRGHSSDGTVGETLQKLAGLVHFSHDAGSSGYSHDQLMGGNVTENVVHRDPTDSSSTSSDSVFNFASGPSRINLAAFGALARLHMTAASKSIPPHTVAWIFNSTTNETIVYVNATDHVLEIGDRDLLEIHLPGIVSIAESDFVGQPTAAAAALTLEQLEEALTSVIAIEAILSTDSAHASIGTRESTFGTNGVWDSLADAGLRTEFAPVRTTEESVDGTEGSARISPIVLAHAAAVTEVESLTLKSQGNDAGTGPSIAAAGSAGGSNSQHVLEPWPAKETGAEQTDGGFIPGSDVGDENERQSPASDPSGRSGKTAETGSAEHGEPVHSTSKNAPEAADFGESSLATAHRDDREGAQHAPEQMSAMAGARDTADVKSMPGNRAGKDNAHDSLASDDWSGPAKAAEPGGRDHSNSHASERGSAKAATETAEAKSMPDNRAGKDNAHDPPASDRSSGSAKTAEPGGLDHSNSHASEQGSAKAPTETAEAKSMPDHRAGKDNAHDSLASDDSSGPAKTVEPGGLGASNSHASERGSAKAATETADAKSVSGNRAGKDNAHDSLASDDPSGLVKTAEPGGLDDSNSHASKRGSAKVATETAEVKSMPGNRAGKDNAHDPLASDDSSGPSKAAEPGGLDHSNSRASERGSATAATETAEAKATPGNGLGNDNEHHSWTPAYTRESAKMAEPSGVEQSNKWEHSTSAHGPKADESVATAEPEPVKATTTELAETVFMSEMSVGDGDNHRASNASASAAVATAKLADLQHSNSGYNSHSSHSTSAKASAAAEIAESSATKGDSAGNGNSQHATQPAAIASEAAQPAKAAFETGAADQERVFRFDSDATPFTPIVTIEPREVHIPLDPRVKPGQTATLDILVKILPNGLDDPAANHGNNGPHHAPVAAHHDLLI</sequence>
<name>A0A1C3WDG6_9BRAD</name>
<evidence type="ECO:0000313" key="9">
    <source>
        <dbReference type="EMBL" id="SCB38060.1"/>
    </source>
</evidence>
<feature type="domain" description="Response regulatory" evidence="8">
    <location>
        <begin position="36"/>
        <end position="152"/>
    </location>
</feature>
<keyword evidence="2" id="KW-0805">Transcription regulation</keyword>
<dbReference type="Pfam" id="PF00072">
    <property type="entry name" value="Response_reg"/>
    <property type="match status" value="1"/>
</dbReference>
<dbReference type="CDD" id="cd06170">
    <property type="entry name" value="LuxR_C_like"/>
    <property type="match status" value="1"/>
</dbReference>
<reference evidence="9 10" key="1">
    <citation type="submission" date="2016-08" db="EMBL/GenBank/DDBJ databases">
        <authorList>
            <person name="Seilhamer J.J."/>
        </authorList>
    </citation>
    <scope>NUCLEOTIDE SEQUENCE [LARGE SCALE GENOMIC DNA]</scope>
    <source>
        <strain evidence="9 10">CCBAU 10071</strain>
    </source>
</reference>
<dbReference type="EMBL" id="FMAE01000005">
    <property type="protein sequence ID" value="SCB38060.1"/>
    <property type="molecule type" value="Genomic_DNA"/>
</dbReference>
<evidence type="ECO:0000256" key="6">
    <source>
        <dbReference type="SAM" id="MobiDB-lite"/>
    </source>
</evidence>
<feature type="domain" description="HTH luxR-type" evidence="7">
    <location>
        <begin position="174"/>
        <end position="239"/>
    </location>
</feature>
<dbReference type="PANTHER" id="PTHR44688:SF16">
    <property type="entry name" value="DNA-BINDING TRANSCRIPTIONAL ACTIVATOR DEVR_DOSR"/>
    <property type="match status" value="1"/>
</dbReference>